<organism evidence="7 8">
    <name type="scientific">Enteroscipio rubneri</name>
    <dbReference type="NCBI Taxonomy" id="2070686"/>
    <lineage>
        <taxon>Bacteria</taxon>
        <taxon>Bacillati</taxon>
        <taxon>Actinomycetota</taxon>
        <taxon>Coriobacteriia</taxon>
        <taxon>Eggerthellales</taxon>
        <taxon>Eggerthellaceae</taxon>
        <taxon>Enteroscipio</taxon>
    </lineage>
</organism>
<dbReference type="InterPro" id="IPR004307">
    <property type="entry name" value="TspO_MBR"/>
</dbReference>
<proteinExistence type="inferred from homology"/>
<evidence type="ECO:0000313" key="8">
    <source>
        <dbReference type="Proteomes" id="UP000236197"/>
    </source>
</evidence>
<evidence type="ECO:0000256" key="2">
    <source>
        <dbReference type="ARBA" id="ARBA00007524"/>
    </source>
</evidence>
<feature type="transmembrane region" description="Helical" evidence="6">
    <location>
        <begin position="110"/>
        <end position="130"/>
    </location>
</feature>
<evidence type="ECO:0000256" key="1">
    <source>
        <dbReference type="ARBA" id="ARBA00004141"/>
    </source>
</evidence>
<dbReference type="PANTHER" id="PTHR33802:SF1">
    <property type="entry name" value="XK-RELATED PROTEIN"/>
    <property type="match status" value="1"/>
</dbReference>
<feature type="transmembrane region" description="Helical" evidence="6">
    <location>
        <begin position="32"/>
        <end position="54"/>
    </location>
</feature>
<dbReference type="InterPro" id="IPR038330">
    <property type="entry name" value="TspO/MBR-related_sf"/>
</dbReference>
<comment type="similarity">
    <text evidence="2">Belongs to the TspO/BZRP family.</text>
</comment>
<accession>A0A2K2UF72</accession>
<keyword evidence="8" id="KW-1185">Reference proteome</keyword>
<feature type="transmembrane region" description="Helical" evidence="6">
    <location>
        <begin position="199"/>
        <end position="219"/>
    </location>
</feature>
<keyword evidence="3 6" id="KW-0812">Transmembrane</keyword>
<gene>
    <name evidence="7" type="ORF">C2L71_02120</name>
</gene>
<protein>
    <submittedName>
        <fullName evidence="7">Tryptophan-rich sensory protein</fullName>
    </submittedName>
</protein>
<evidence type="ECO:0000256" key="4">
    <source>
        <dbReference type="ARBA" id="ARBA00022989"/>
    </source>
</evidence>
<feature type="transmembrane region" description="Helical" evidence="6">
    <location>
        <begin position="136"/>
        <end position="155"/>
    </location>
</feature>
<name>A0A2K2UF72_9ACTN</name>
<feature type="transmembrane region" description="Helical" evidence="6">
    <location>
        <begin position="249"/>
        <end position="269"/>
    </location>
</feature>
<dbReference type="AlphaFoldDB" id="A0A2K2UF72"/>
<dbReference type="Gene3D" id="1.20.1260.100">
    <property type="entry name" value="TspO/MBR protein"/>
    <property type="match status" value="1"/>
</dbReference>
<sequence>MPNHVYRSTAAPGVAQRVRSTKTGRKLERGGYLTPETVTLWIVYALTLLGNVIIEAGQVGGNTSATVAYGVFTWFTPAGYVFSIWSLIYVALIGWLVSYTREAPTRPKRFSFTSVLFIASCVLNVLWLALWHFELVGISLIVIVAEWVVLASLYLNVRRTARTGWGWVPISIYTAWVTVATLANLAILITRALDGGVPFFNGLSVVLLTAGVLVLGYVMRKRYQDIAFPLVFFWALIGVAVNVGEVSGFTAALVYIMLVVAAIATFVPVSKVLAAMRG</sequence>
<dbReference type="RefSeq" id="WP_103264116.1">
    <property type="nucleotide sequence ID" value="NZ_CABMLE010000001.1"/>
</dbReference>
<dbReference type="Pfam" id="PF03073">
    <property type="entry name" value="TspO_MBR"/>
    <property type="match status" value="1"/>
</dbReference>
<evidence type="ECO:0000256" key="6">
    <source>
        <dbReference type="SAM" id="Phobius"/>
    </source>
</evidence>
<feature type="transmembrane region" description="Helical" evidence="6">
    <location>
        <begin position="226"/>
        <end position="243"/>
    </location>
</feature>
<evidence type="ECO:0000313" key="7">
    <source>
        <dbReference type="EMBL" id="PNV68790.1"/>
    </source>
</evidence>
<dbReference type="Proteomes" id="UP000236197">
    <property type="component" value="Unassembled WGS sequence"/>
</dbReference>
<dbReference type="OrthoDB" id="5189031at2"/>
<dbReference type="PANTHER" id="PTHR33802">
    <property type="entry name" value="SI:CH211-161H7.5-RELATED"/>
    <property type="match status" value="1"/>
</dbReference>
<comment type="caution">
    <text evidence="7">The sequence shown here is derived from an EMBL/GenBank/DDBJ whole genome shotgun (WGS) entry which is preliminary data.</text>
</comment>
<comment type="subcellular location">
    <subcellularLocation>
        <location evidence="1">Membrane</location>
        <topology evidence="1">Multi-pass membrane protein</topology>
    </subcellularLocation>
</comment>
<dbReference type="GO" id="GO:0016020">
    <property type="term" value="C:membrane"/>
    <property type="evidence" value="ECO:0007669"/>
    <property type="project" value="UniProtKB-SubCell"/>
</dbReference>
<keyword evidence="5 6" id="KW-0472">Membrane</keyword>
<evidence type="ECO:0000256" key="5">
    <source>
        <dbReference type="ARBA" id="ARBA00023136"/>
    </source>
</evidence>
<dbReference type="EMBL" id="PPEK01000001">
    <property type="protein sequence ID" value="PNV68790.1"/>
    <property type="molecule type" value="Genomic_DNA"/>
</dbReference>
<feature type="transmembrane region" description="Helical" evidence="6">
    <location>
        <begin position="167"/>
        <end position="193"/>
    </location>
</feature>
<reference evidence="8" key="1">
    <citation type="submission" date="2018-01" db="EMBL/GenBank/DDBJ databases">
        <title>Rubneribacter badeniensis gen. nov., sp. nov., and Colonibacter rubneri, gen. nov., sp. nov., WGS of new members of the Eggerthellaceae.</title>
        <authorList>
            <person name="Danylec N."/>
            <person name="Stoll D.A."/>
            <person name="Doetsch A."/>
            <person name="Kulling S.E."/>
            <person name="Huch M."/>
        </authorList>
    </citation>
    <scope>NUCLEOTIDE SEQUENCE [LARGE SCALE GENOMIC DNA]</scope>
    <source>
        <strain evidence="8">ResAG-96</strain>
    </source>
</reference>
<keyword evidence="4 6" id="KW-1133">Transmembrane helix</keyword>
<feature type="transmembrane region" description="Helical" evidence="6">
    <location>
        <begin position="74"/>
        <end position="98"/>
    </location>
</feature>
<evidence type="ECO:0000256" key="3">
    <source>
        <dbReference type="ARBA" id="ARBA00022692"/>
    </source>
</evidence>